<reference evidence="2 3" key="1">
    <citation type="submission" date="2024-04" db="EMBL/GenBank/DDBJ databases">
        <title>A novel species isolated from cricket.</title>
        <authorList>
            <person name="Wang H.-C."/>
        </authorList>
    </citation>
    <scope>NUCLEOTIDE SEQUENCE [LARGE SCALE GENOMIC DNA]</scope>
    <source>
        <strain evidence="2 3">WL0021</strain>
    </source>
</reference>
<keyword evidence="1" id="KW-0812">Transmembrane</keyword>
<dbReference type="Proteomes" id="UP001418637">
    <property type="component" value="Unassembled WGS sequence"/>
</dbReference>
<keyword evidence="3" id="KW-1185">Reference proteome</keyword>
<protein>
    <submittedName>
        <fullName evidence="2">Uncharacterized protein</fullName>
    </submittedName>
</protein>
<name>A0ABV0BI49_9HYPH</name>
<comment type="caution">
    <text evidence="2">The sequence shown here is derived from an EMBL/GenBank/DDBJ whole genome shotgun (WGS) entry which is preliminary data.</text>
</comment>
<feature type="transmembrane region" description="Helical" evidence="1">
    <location>
        <begin position="34"/>
        <end position="52"/>
    </location>
</feature>
<organism evidence="2 3">
    <name type="scientific">Hohaiivirga grylli</name>
    <dbReference type="NCBI Taxonomy" id="3133970"/>
    <lineage>
        <taxon>Bacteria</taxon>
        <taxon>Pseudomonadati</taxon>
        <taxon>Pseudomonadota</taxon>
        <taxon>Alphaproteobacteria</taxon>
        <taxon>Hyphomicrobiales</taxon>
        <taxon>Methylobacteriaceae</taxon>
        <taxon>Hohaiivirga</taxon>
    </lineage>
</organism>
<keyword evidence="1" id="KW-1133">Transmembrane helix</keyword>
<evidence type="ECO:0000256" key="1">
    <source>
        <dbReference type="SAM" id="Phobius"/>
    </source>
</evidence>
<proteinExistence type="predicted"/>
<keyword evidence="1" id="KW-0472">Membrane</keyword>
<sequence>MDRLKKAFLAAATLGIAGAIAFVALVFIGGALAIAGIIIAAMILVGAVMSMFGKKPFGRKGEPLTVMYTRVDETDYRSNGR</sequence>
<evidence type="ECO:0000313" key="3">
    <source>
        <dbReference type="Proteomes" id="UP001418637"/>
    </source>
</evidence>
<feature type="transmembrane region" description="Helical" evidence="1">
    <location>
        <begin position="7"/>
        <end position="28"/>
    </location>
</feature>
<evidence type="ECO:0000313" key="2">
    <source>
        <dbReference type="EMBL" id="MEN3930658.1"/>
    </source>
</evidence>
<dbReference type="EMBL" id="JBBYXI010000002">
    <property type="protein sequence ID" value="MEN3930658.1"/>
    <property type="molecule type" value="Genomic_DNA"/>
</dbReference>
<gene>
    <name evidence="2" type="ORF">WJT86_06210</name>
</gene>
<accession>A0ABV0BI49</accession>
<dbReference type="RefSeq" id="WP_346336658.1">
    <property type="nucleotide sequence ID" value="NZ_JBBYXI010000002.1"/>
</dbReference>